<dbReference type="Pfam" id="PF03466">
    <property type="entry name" value="LysR_substrate"/>
    <property type="match status" value="1"/>
</dbReference>
<dbReference type="CDD" id="cd05466">
    <property type="entry name" value="PBP2_LTTR_substrate"/>
    <property type="match status" value="1"/>
</dbReference>
<dbReference type="Proteomes" id="UP001589894">
    <property type="component" value="Unassembled WGS sequence"/>
</dbReference>
<reference evidence="6 7" key="1">
    <citation type="submission" date="2024-09" db="EMBL/GenBank/DDBJ databases">
        <authorList>
            <person name="Sun Q."/>
            <person name="Mori K."/>
        </authorList>
    </citation>
    <scope>NUCLEOTIDE SEQUENCE [LARGE SCALE GENOMIC DNA]</scope>
    <source>
        <strain evidence="6 7">TBRC 2205</strain>
    </source>
</reference>
<evidence type="ECO:0000313" key="7">
    <source>
        <dbReference type="Proteomes" id="UP001589894"/>
    </source>
</evidence>
<name>A0ABV6P5G7_9ACTN</name>
<comment type="similarity">
    <text evidence="1">Belongs to the LysR transcriptional regulatory family.</text>
</comment>
<feature type="domain" description="HTH lysR-type" evidence="5">
    <location>
        <begin position="10"/>
        <end position="67"/>
    </location>
</feature>
<dbReference type="InterPro" id="IPR005119">
    <property type="entry name" value="LysR_subst-bd"/>
</dbReference>
<keyword evidence="2" id="KW-0805">Transcription regulation</keyword>
<protein>
    <submittedName>
        <fullName evidence="6">LysR family transcriptional regulator</fullName>
    </submittedName>
</protein>
<dbReference type="Pfam" id="PF00126">
    <property type="entry name" value="HTH_1"/>
    <property type="match status" value="1"/>
</dbReference>
<dbReference type="PANTHER" id="PTHR30346">
    <property type="entry name" value="TRANSCRIPTIONAL DUAL REGULATOR HCAR-RELATED"/>
    <property type="match status" value="1"/>
</dbReference>
<dbReference type="SUPFAM" id="SSF53850">
    <property type="entry name" value="Periplasmic binding protein-like II"/>
    <property type="match status" value="1"/>
</dbReference>
<keyword evidence="7" id="KW-1185">Reference proteome</keyword>
<dbReference type="Gene3D" id="1.10.10.10">
    <property type="entry name" value="Winged helix-like DNA-binding domain superfamily/Winged helix DNA-binding domain"/>
    <property type="match status" value="1"/>
</dbReference>
<dbReference type="PANTHER" id="PTHR30346:SF0">
    <property type="entry name" value="HCA OPERON TRANSCRIPTIONAL ACTIVATOR HCAR"/>
    <property type="match status" value="1"/>
</dbReference>
<evidence type="ECO:0000256" key="1">
    <source>
        <dbReference type="ARBA" id="ARBA00009437"/>
    </source>
</evidence>
<evidence type="ECO:0000256" key="2">
    <source>
        <dbReference type="ARBA" id="ARBA00023015"/>
    </source>
</evidence>
<evidence type="ECO:0000256" key="4">
    <source>
        <dbReference type="ARBA" id="ARBA00023163"/>
    </source>
</evidence>
<keyword evidence="4" id="KW-0804">Transcription</keyword>
<dbReference type="RefSeq" id="WP_377344067.1">
    <property type="nucleotide sequence ID" value="NZ_JBHLUE010000034.1"/>
</dbReference>
<dbReference type="SUPFAM" id="SSF46785">
    <property type="entry name" value="Winged helix' DNA-binding domain"/>
    <property type="match status" value="1"/>
</dbReference>
<dbReference type="InterPro" id="IPR000847">
    <property type="entry name" value="LysR_HTH_N"/>
</dbReference>
<keyword evidence="3" id="KW-0238">DNA-binding</keyword>
<comment type="caution">
    <text evidence="6">The sequence shown here is derived from an EMBL/GenBank/DDBJ whole genome shotgun (WGS) entry which is preliminary data.</text>
</comment>
<dbReference type="PRINTS" id="PR00039">
    <property type="entry name" value="HTHLYSR"/>
</dbReference>
<evidence type="ECO:0000256" key="3">
    <source>
        <dbReference type="ARBA" id="ARBA00023125"/>
    </source>
</evidence>
<dbReference type="InterPro" id="IPR036390">
    <property type="entry name" value="WH_DNA-bd_sf"/>
</dbReference>
<accession>A0ABV6P5G7</accession>
<dbReference type="PROSITE" id="PS50931">
    <property type="entry name" value="HTH_LYSR"/>
    <property type="match status" value="1"/>
</dbReference>
<evidence type="ECO:0000259" key="5">
    <source>
        <dbReference type="PROSITE" id="PS50931"/>
    </source>
</evidence>
<dbReference type="EMBL" id="JBHLUE010000034">
    <property type="protein sequence ID" value="MFC0568277.1"/>
    <property type="molecule type" value="Genomic_DNA"/>
</dbReference>
<evidence type="ECO:0000313" key="6">
    <source>
        <dbReference type="EMBL" id="MFC0568277.1"/>
    </source>
</evidence>
<proteinExistence type="inferred from homology"/>
<dbReference type="InterPro" id="IPR036388">
    <property type="entry name" value="WH-like_DNA-bd_sf"/>
</dbReference>
<dbReference type="Gene3D" id="3.40.190.10">
    <property type="entry name" value="Periplasmic binding protein-like II"/>
    <property type="match status" value="2"/>
</dbReference>
<organism evidence="6 7">
    <name type="scientific">Plantactinospora siamensis</name>
    <dbReference type="NCBI Taxonomy" id="555372"/>
    <lineage>
        <taxon>Bacteria</taxon>
        <taxon>Bacillati</taxon>
        <taxon>Actinomycetota</taxon>
        <taxon>Actinomycetes</taxon>
        <taxon>Micromonosporales</taxon>
        <taxon>Micromonosporaceae</taxon>
        <taxon>Plantactinospora</taxon>
    </lineage>
</organism>
<sequence>MKSQPRAAVPELRQLHILVAVADELNFTRAAAKLFMTQQAVSKVIRQIEHELGAELVERSTHAVRLTAAGESLVHDARQILLLVATAVDRVQEIASGRAGTVRIGVSPALGPGERDAVVNAVRDGAPGLTVALNELRPEKALTEFQSREIDLAVVRIAPDSPALDSAQLAMIPARLYVPVGHRLAARTTPVPPSELDGERLLVWSPPGTPLTDLIIGRLALVGAAVQPMLSLTMGMATALSDLPELGAIAIAPEGWHRPGRTVELHLAEGILLPLVVVWPAGGSTSTVARLRAAFDDQRPE</sequence>
<gene>
    <name evidence="6" type="ORF">ACFFHU_29580</name>
</gene>